<dbReference type="AlphaFoldDB" id="A0A315Z9S8"/>
<evidence type="ECO:0000313" key="3">
    <source>
        <dbReference type="Proteomes" id="UP000245535"/>
    </source>
</evidence>
<feature type="transmembrane region" description="Helical" evidence="1">
    <location>
        <begin position="20"/>
        <end position="42"/>
    </location>
</feature>
<evidence type="ECO:0008006" key="4">
    <source>
        <dbReference type="Google" id="ProtNLM"/>
    </source>
</evidence>
<keyword evidence="1" id="KW-0472">Membrane</keyword>
<organism evidence="2 3">
    <name type="scientific">Sediminitomix flava</name>
    <dbReference type="NCBI Taxonomy" id="379075"/>
    <lineage>
        <taxon>Bacteria</taxon>
        <taxon>Pseudomonadati</taxon>
        <taxon>Bacteroidota</taxon>
        <taxon>Cytophagia</taxon>
        <taxon>Cytophagales</taxon>
        <taxon>Flammeovirgaceae</taxon>
        <taxon>Sediminitomix</taxon>
    </lineage>
</organism>
<dbReference type="Proteomes" id="UP000245535">
    <property type="component" value="Unassembled WGS sequence"/>
</dbReference>
<reference evidence="2 3" key="1">
    <citation type="submission" date="2018-03" db="EMBL/GenBank/DDBJ databases">
        <title>Genomic Encyclopedia of Archaeal and Bacterial Type Strains, Phase II (KMG-II): from individual species to whole genera.</title>
        <authorList>
            <person name="Goeker M."/>
        </authorList>
    </citation>
    <scope>NUCLEOTIDE SEQUENCE [LARGE SCALE GENOMIC DNA]</scope>
    <source>
        <strain evidence="2 3">DSM 28229</strain>
    </source>
</reference>
<protein>
    <recommendedName>
        <fullName evidence="4">DUF3592 domain-containing protein</fullName>
    </recommendedName>
</protein>
<sequence>MIFFNILLSKSLQEESELLITAYSSGLGVCLFLALLLLYIALDIFFRRRRFLSTALSSSGIIVSKIPGKYTYVEVDEDGYEYEEVTPSKLIAFIEFDIFDGRRFKIESINYRTTEPNGKVEVKYNPKDPLDYMVDGYYLEPQSKTKLTLATSTIFFILSLFFSYQLLAEYLFNLRYLS</sequence>
<keyword evidence="1" id="KW-0812">Transmembrane</keyword>
<evidence type="ECO:0000313" key="2">
    <source>
        <dbReference type="EMBL" id="PWJ42326.1"/>
    </source>
</evidence>
<accession>A0A315Z9S8</accession>
<proteinExistence type="predicted"/>
<dbReference type="EMBL" id="QGDO01000003">
    <property type="protein sequence ID" value="PWJ42326.1"/>
    <property type="molecule type" value="Genomic_DNA"/>
</dbReference>
<evidence type="ECO:0000256" key="1">
    <source>
        <dbReference type="SAM" id="Phobius"/>
    </source>
</evidence>
<keyword evidence="1" id="KW-1133">Transmembrane helix</keyword>
<comment type="caution">
    <text evidence="2">The sequence shown here is derived from an EMBL/GenBank/DDBJ whole genome shotgun (WGS) entry which is preliminary data.</text>
</comment>
<feature type="transmembrane region" description="Helical" evidence="1">
    <location>
        <begin position="147"/>
        <end position="167"/>
    </location>
</feature>
<keyword evidence="3" id="KW-1185">Reference proteome</keyword>
<gene>
    <name evidence="2" type="ORF">BC781_103578</name>
</gene>
<name>A0A315Z9S8_SEDFL</name>